<proteinExistence type="predicted"/>
<dbReference type="RefSeq" id="WP_073288324.1">
    <property type="nucleotide sequence ID" value="NZ_FRCP01000013.1"/>
</dbReference>
<sequence>MPAIYAHYRFGCDVIKNTPHHITALIIEYRSLFDIGLHGPDLLFYYKPLFSNPVNRVGFGIHDKKGRIFFEHAAEVVNNSSHKEPALAYLYGSLCHFALDSMCHPYIEEKSTNDNVSHTQIESSFDLALMQKDSYKPARHTICSYINPTMNSAKLISQFYTSINPKEIFKAQQSFVSYNRFLYTANKLKRGVALTAFKLSGNYNDMKGLLLPKKQTFECIDSTNQLLRLYDFALIQAANLFSEMDLYLSQDKRLSSLFDHTYGAY</sequence>
<protein>
    <submittedName>
        <fullName evidence="2">Zinc dependent phospholipase C</fullName>
    </submittedName>
</protein>
<dbReference type="STRING" id="1120996.SAMN02746066_02585"/>
<organism evidence="2 3">
    <name type="scientific">Anaerosporobacter mobilis DSM 15930</name>
    <dbReference type="NCBI Taxonomy" id="1120996"/>
    <lineage>
        <taxon>Bacteria</taxon>
        <taxon>Bacillati</taxon>
        <taxon>Bacillota</taxon>
        <taxon>Clostridia</taxon>
        <taxon>Lachnospirales</taxon>
        <taxon>Lachnospiraceae</taxon>
        <taxon>Anaerosporobacter</taxon>
    </lineage>
</organism>
<name>A0A1M7K8W7_9FIRM</name>
<keyword evidence="3" id="KW-1185">Reference proteome</keyword>
<reference evidence="2 3" key="1">
    <citation type="submission" date="2016-11" db="EMBL/GenBank/DDBJ databases">
        <authorList>
            <person name="Jaros S."/>
            <person name="Januszkiewicz K."/>
            <person name="Wedrychowicz H."/>
        </authorList>
    </citation>
    <scope>NUCLEOTIDE SEQUENCE [LARGE SCALE GENOMIC DNA]</scope>
    <source>
        <strain evidence="2 3">DSM 15930</strain>
    </source>
</reference>
<evidence type="ECO:0000313" key="3">
    <source>
        <dbReference type="Proteomes" id="UP000184038"/>
    </source>
</evidence>
<dbReference type="InterPro" id="IPR029002">
    <property type="entry name" value="PLPC/GPLD1"/>
</dbReference>
<dbReference type="Proteomes" id="UP000184038">
    <property type="component" value="Unassembled WGS sequence"/>
</dbReference>
<feature type="domain" description="Phospholipase C/D" evidence="1">
    <location>
        <begin position="23"/>
        <end position="143"/>
    </location>
</feature>
<dbReference type="AlphaFoldDB" id="A0A1M7K8W7"/>
<accession>A0A1M7K8W7</accession>
<dbReference type="EMBL" id="FRCP01000013">
    <property type="protein sequence ID" value="SHM61297.1"/>
    <property type="molecule type" value="Genomic_DNA"/>
</dbReference>
<dbReference type="Pfam" id="PF00882">
    <property type="entry name" value="Zn_dep_PLPC"/>
    <property type="match status" value="1"/>
</dbReference>
<evidence type="ECO:0000313" key="2">
    <source>
        <dbReference type="EMBL" id="SHM61297.1"/>
    </source>
</evidence>
<gene>
    <name evidence="2" type="ORF">SAMN02746066_02585</name>
</gene>
<evidence type="ECO:0000259" key="1">
    <source>
        <dbReference type="Pfam" id="PF00882"/>
    </source>
</evidence>